<dbReference type="AlphaFoldDB" id="A0A7S4DT04"/>
<feature type="binding site" evidence="5">
    <location>
        <position position="117"/>
    </location>
    <ligand>
        <name>Fe cation</name>
        <dbReference type="ChEBI" id="CHEBI:24875"/>
        <note>catalytic</note>
    </ligand>
</feature>
<evidence type="ECO:0008006" key="7">
    <source>
        <dbReference type="Google" id="ProtNLM"/>
    </source>
</evidence>
<keyword evidence="4 5" id="KW-0408">Iron</keyword>
<name>A0A7S4DT04_9EUKA</name>
<dbReference type="PANTHER" id="PTHR10543:SF89">
    <property type="entry name" value="CAROTENOID 9,10(9',10')-CLEAVAGE DIOXYGENASE 1"/>
    <property type="match status" value="1"/>
</dbReference>
<sequence length="321" mass="36436">MTAGYMPSPLGGLIQYGVFTGDDSDAKKTPHKPFQFRMPGPLPPAIPFMHDMAITEHYTIFVDSSMEFAMPFGEGGTGPILKYNSARNFSFGVVPRFATSEKDIMWFHLDHPMVCNHIANAWEDPNDPDTIIFHAPVTYEAIDIFEHVGYWGKMTEFRLHLPTRTITKHQFDDASSISTEFPRVRDTLIGYPSRYAYTVRHGAQRTNISGLAKWDLYDRKLVAEIDFGPNESTVGLVGEPQFVPRRTPRADHHVDVGKAEKDEAEDEDDGYVLTTTMRPDHSTWLCIYDAKTFSSEPLACVRARERFPFGLHGAWRNLEDL</sequence>
<protein>
    <recommendedName>
        <fullName evidence="7">Carotenoid oxygenase</fullName>
    </recommendedName>
</protein>
<feature type="binding site" evidence="5">
    <location>
        <position position="50"/>
    </location>
    <ligand>
        <name>Fe cation</name>
        <dbReference type="ChEBI" id="CHEBI:24875"/>
        <note>catalytic</note>
    </ligand>
</feature>
<dbReference type="GO" id="GO:0016121">
    <property type="term" value="P:carotene catabolic process"/>
    <property type="evidence" value="ECO:0007669"/>
    <property type="project" value="TreeGrafter"/>
</dbReference>
<proteinExistence type="inferred from homology"/>
<keyword evidence="2 5" id="KW-0479">Metal-binding</keyword>
<feature type="binding site" evidence="5">
    <location>
        <position position="312"/>
    </location>
    <ligand>
        <name>Fe cation</name>
        <dbReference type="ChEBI" id="CHEBI:24875"/>
        <note>catalytic</note>
    </ligand>
</feature>
<comment type="similarity">
    <text evidence="1">Belongs to the carotenoid oxygenase family.</text>
</comment>
<evidence type="ECO:0000256" key="3">
    <source>
        <dbReference type="ARBA" id="ARBA00023002"/>
    </source>
</evidence>
<keyword evidence="3" id="KW-0560">Oxidoreductase</keyword>
<dbReference type="GO" id="GO:0046872">
    <property type="term" value="F:metal ion binding"/>
    <property type="evidence" value="ECO:0007669"/>
    <property type="project" value="UniProtKB-KW"/>
</dbReference>
<reference evidence="6" key="1">
    <citation type="submission" date="2021-01" db="EMBL/GenBank/DDBJ databases">
        <authorList>
            <person name="Corre E."/>
            <person name="Pelletier E."/>
            <person name="Niang G."/>
            <person name="Scheremetjew M."/>
            <person name="Finn R."/>
            <person name="Kale V."/>
            <person name="Holt S."/>
            <person name="Cochrane G."/>
            <person name="Meng A."/>
            <person name="Brown T."/>
            <person name="Cohen L."/>
        </authorList>
    </citation>
    <scope>NUCLEOTIDE SEQUENCE</scope>
    <source>
        <strain evidence="6">CCCM811</strain>
    </source>
</reference>
<comment type="cofactor">
    <cofactor evidence="5">
        <name>Fe(2+)</name>
        <dbReference type="ChEBI" id="CHEBI:29033"/>
    </cofactor>
    <text evidence="5">Binds 1 Fe(2+) ion per subunit.</text>
</comment>
<dbReference type="GO" id="GO:0009570">
    <property type="term" value="C:chloroplast stroma"/>
    <property type="evidence" value="ECO:0007669"/>
    <property type="project" value="TreeGrafter"/>
</dbReference>
<evidence type="ECO:0000256" key="2">
    <source>
        <dbReference type="ARBA" id="ARBA00022723"/>
    </source>
</evidence>
<evidence type="ECO:0000256" key="4">
    <source>
        <dbReference type="ARBA" id="ARBA00023004"/>
    </source>
</evidence>
<evidence type="ECO:0000256" key="5">
    <source>
        <dbReference type="PIRSR" id="PIRSR604294-1"/>
    </source>
</evidence>
<accession>A0A7S4DT04</accession>
<dbReference type="InterPro" id="IPR004294">
    <property type="entry name" value="Carotenoid_Oase"/>
</dbReference>
<organism evidence="6">
    <name type="scientific">Lotharella globosa</name>
    <dbReference type="NCBI Taxonomy" id="91324"/>
    <lineage>
        <taxon>Eukaryota</taxon>
        <taxon>Sar</taxon>
        <taxon>Rhizaria</taxon>
        <taxon>Cercozoa</taxon>
        <taxon>Chlorarachniophyceae</taxon>
        <taxon>Lotharella</taxon>
    </lineage>
</organism>
<dbReference type="EMBL" id="HBIV01028691">
    <property type="protein sequence ID" value="CAE0668896.1"/>
    <property type="molecule type" value="Transcribed_RNA"/>
</dbReference>
<evidence type="ECO:0000313" key="6">
    <source>
        <dbReference type="EMBL" id="CAE0668896.1"/>
    </source>
</evidence>
<gene>
    <name evidence="6" type="ORF">LGLO00237_LOCUS20523</name>
</gene>
<dbReference type="Pfam" id="PF03055">
    <property type="entry name" value="RPE65"/>
    <property type="match status" value="1"/>
</dbReference>
<evidence type="ECO:0000256" key="1">
    <source>
        <dbReference type="ARBA" id="ARBA00006787"/>
    </source>
</evidence>
<dbReference type="GO" id="GO:0010436">
    <property type="term" value="F:carotenoid dioxygenase activity"/>
    <property type="evidence" value="ECO:0007669"/>
    <property type="project" value="TreeGrafter"/>
</dbReference>
<dbReference type="PANTHER" id="PTHR10543">
    <property type="entry name" value="BETA-CAROTENE DIOXYGENASE"/>
    <property type="match status" value="1"/>
</dbReference>